<comment type="function">
    <text evidence="13">Involved in the digestion of the blood meal.</text>
</comment>
<dbReference type="GO" id="GO:0006508">
    <property type="term" value="P:proteolysis"/>
    <property type="evidence" value="ECO:0007669"/>
    <property type="project" value="UniProtKB-KW"/>
</dbReference>
<dbReference type="SMART" id="SM00631">
    <property type="entry name" value="Zn_pept"/>
    <property type="match status" value="2"/>
</dbReference>
<feature type="active site" description="Proton donor/acceptor" evidence="15">
    <location>
        <position position="806"/>
    </location>
</feature>
<accession>A0A6J2X5U1</accession>
<dbReference type="SUPFAM" id="SSF54897">
    <property type="entry name" value="Protease propeptides/inhibitors"/>
    <property type="match status" value="2"/>
</dbReference>
<proteinExistence type="inferred from homology"/>
<organism evidence="18 19">
    <name type="scientific">Sitophilus oryzae</name>
    <name type="common">Rice weevil</name>
    <name type="synonym">Curculio oryzae</name>
    <dbReference type="NCBI Taxonomy" id="7048"/>
    <lineage>
        <taxon>Eukaryota</taxon>
        <taxon>Metazoa</taxon>
        <taxon>Ecdysozoa</taxon>
        <taxon>Arthropoda</taxon>
        <taxon>Hexapoda</taxon>
        <taxon>Insecta</taxon>
        <taxon>Pterygota</taxon>
        <taxon>Neoptera</taxon>
        <taxon>Endopterygota</taxon>
        <taxon>Coleoptera</taxon>
        <taxon>Polyphaga</taxon>
        <taxon>Cucujiformia</taxon>
        <taxon>Curculionidae</taxon>
        <taxon>Dryophthorinae</taxon>
        <taxon>Sitophilus</taxon>
    </lineage>
</organism>
<evidence type="ECO:0000256" key="2">
    <source>
        <dbReference type="ARBA" id="ARBA00004613"/>
    </source>
</evidence>
<feature type="signal peptide" evidence="16">
    <location>
        <begin position="1"/>
        <end position="17"/>
    </location>
</feature>
<evidence type="ECO:0000256" key="16">
    <source>
        <dbReference type="SAM" id="SignalP"/>
    </source>
</evidence>
<evidence type="ECO:0000256" key="1">
    <source>
        <dbReference type="ARBA" id="ARBA00001947"/>
    </source>
</evidence>
<feature type="chain" id="PRO_5027067863" description="Zinc carboxypeptidase A 1" evidence="16">
    <location>
        <begin position="18"/>
        <end position="850"/>
    </location>
</feature>
<keyword evidence="4" id="KW-0964">Secreted</keyword>
<keyword evidence="10" id="KW-0862">Zinc</keyword>
<evidence type="ECO:0000313" key="18">
    <source>
        <dbReference type="Proteomes" id="UP000504635"/>
    </source>
</evidence>
<dbReference type="Gene3D" id="3.30.70.340">
    <property type="entry name" value="Metallocarboxypeptidase-like"/>
    <property type="match status" value="2"/>
</dbReference>
<dbReference type="InParanoid" id="A0A6J2X5U1"/>
<dbReference type="CDD" id="cd03860">
    <property type="entry name" value="M14_CP_A-B_like"/>
    <property type="match status" value="2"/>
</dbReference>
<dbReference type="GO" id="GO:0005615">
    <property type="term" value="C:extracellular space"/>
    <property type="evidence" value="ECO:0007669"/>
    <property type="project" value="TreeGrafter"/>
</dbReference>
<evidence type="ECO:0000256" key="9">
    <source>
        <dbReference type="ARBA" id="ARBA00022801"/>
    </source>
</evidence>
<dbReference type="Gene3D" id="3.40.630.10">
    <property type="entry name" value="Zn peptidases"/>
    <property type="match status" value="2"/>
</dbReference>
<dbReference type="PROSITE" id="PS00133">
    <property type="entry name" value="CARBOXYPEPT_ZN_2"/>
    <property type="match status" value="2"/>
</dbReference>
<feature type="domain" description="Peptidase M14" evidence="17">
    <location>
        <begin position="119"/>
        <end position="413"/>
    </location>
</feature>
<comment type="cofactor">
    <cofactor evidence="1">
        <name>Zn(2+)</name>
        <dbReference type="ChEBI" id="CHEBI:29105"/>
    </cofactor>
</comment>
<dbReference type="InterPro" id="IPR003146">
    <property type="entry name" value="M14A_act_pep"/>
</dbReference>
<keyword evidence="12" id="KW-1015">Disulfide bond</keyword>
<evidence type="ECO:0000256" key="3">
    <source>
        <dbReference type="ARBA" id="ARBA00005988"/>
    </source>
</evidence>
<evidence type="ECO:0000256" key="15">
    <source>
        <dbReference type="PROSITE-ProRule" id="PRU01379"/>
    </source>
</evidence>
<keyword evidence="8 16" id="KW-0732">Signal</keyword>
<dbReference type="Pfam" id="PF00246">
    <property type="entry name" value="Peptidase_M14"/>
    <property type="match status" value="2"/>
</dbReference>
<evidence type="ECO:0000256" key="6">
    <source>
        <dbReference type="ARBA" id="ARBA00022670"/>
    </source>
</evidence>
<evidence type="ECO:0000256" key="13">
    <source>
        <dbReference type="ARBA" id="ARBA00057299"/>
    </source>
</evidence>
<feature type="domain" description="Peptidase M14" evidence="17">
    <location>
        <begin position="547"/>
        <end position="840"/>
    </location>
</feature>
<keyword evidence="5" id="KW-0121">Carboxypeptidase</keyword>
<dbReference type="PRINTS" id="PR00765">
    <property type="entry name" value="CRBOXYPTASEA"/>
</dbReference>
<comment type="subcellular location">
    <subcellularLocation>
        <location evidence="2">Secreted</location>
    </subcellularLocation>
</comment>
<dbReference type="FunFam" id="3.30.70.340:FF:000002">
    <property type="entry name" value="Carboxypeptidase A"/>
    <property type="match status" value="1"/>
</dbReference>
<keyword evidence="11" id="KW-0482">Metalloprotease</keyword>
<evidence type="ECO:0000256" key="7">
    <source>
        <dbReference type="ARBA" id="ARBA00022723"/>
    </source>
</evidence>
<dbReference type="PANTHER" id="PTHR11705:SF153">
    <property type="entry name" value="ZINC CARBOXYPEPTIDASE A 1-LIKE PROTEIN"/>
    <property type="match status" value="1"/>
</dbReference>
<evidence type="ECO:0000256" key="8">
    <source>
        <dbReference type="ARBA" id="ARBA00022729"/>
    </source>
</evidence>
<dbReference type="OrthoDB" id="3626597at2759"/>
<dbReference type="PROSITE" id="PS52035">
    <property type="entry name" value="PEPTIDASE_M14"/>
    <property type="match status" value="2"/>
</dbReference>
<sequence>MKSHLLILALAVTLSLAERVTYNNYKLYKIIPKDKEALHVLKNLEKQSTDFSPYDFWSDPAHVNQPVSLMVSPDFQHTVEDMLKPLNVTKEVVIQDVQKVFDAEKRSLGNELNPVNWTLYNTLEEINNWLEDLAVEFSEYITILKPGKSHEGRDIVGVKLDLTPETADKEVVFMEANIHAREWITSAATTYILNEFLRSTDENVLAVARRYVWYFFPVMNPDGFEYSHTTNRLWRKTRTRYNIFCWGADPNRNWDSMWMVTGASQNPCSDIYAGPVAFSEPSVKVMKDFIETIADNMVAYLDFHSFSQMLLLPYGHTTEHLDNYQEMREIGEYALGRLTSLYNTVYTIGNVPEILYEVSGSSMDWVKATFKTPIVYCWELRDLGSYGFVLPAEQIIPTSIETLESVIAIFEAYVDRSLLDNNNNPSKMKFLLVALATVALSATLATSDKVRYDNYTLFRFVPKTKAMVQSLIDLESAPLSGYHFFSPIQGEAQPVDVLISPDHQAEFKAILEENNIESEVLVEDIQKSIDNEGFRPDTLAGSFDWRAYHTLDEIYGWLRSIASSYPDRVTLLYGGSTGQGRDILGVRISHNPANAERIVFIEANIHAREWITSAVATFIINQLIGNTDAEVRHLAESYDFYVFPVFNPDGFVHSHTTNRLWRKTRTQYSIFCYGADPNRNWPYQWMTGGASNQPCSDTYGGPAPLSEPSTLSTSNFIRSIGRNLEAYISLHSYSQMLLLPYGHTTAHLDNYDELMLIGRQAIQDLSRRYGTQYVVGNIAETIYVATGGSMDWVKNEFQVPISYTYELRDLGQNGFILPAEEIIPTGLETLDSLVSIFRSYELLHPRTDSE</sequence>
<dbReference type="RefSeq" id="XP_030746548.1">
    <property type="nucleotide sequence ID" value="XM_030890688.1"/>
</dbReference>
<keyword evidence="6" id="KW-0645">Protease</keyword>
<dbReference type="InterPro" id="IPR036990">
    <property type="entry name" value="M14A-like_propep"/>
</dbReference>
<evidence type="ECO:0000313" key="19">
    <source>
        <dbReference type="RefSeq" id="XP_030746548.1"/>
    </source>
</evidence>
<evidence type="ECO:0000259" key="17">
    <source>
        <dbReference type="PROSITE" id="PS52035"/>
    </source>
</evidence>
<evidence type="ECO:0000256" key="11">
    <source>
        <dbReference type="ARBA" id="ARBA00023049"/>
    </source>
</evidence>
<dbReference type="PANTHER" id="PTHR11705">
    <property type="entry name" value="PROTEASE FAMILY M14 CARBOXYPEPTIDASE A,B"/>
    <property type="match status" value="1"/>
</dbReference>
<dbReference type="AlphaFoldDB" id="A0A6J2X5U1"/>
<feature type="active site" description="Proton donor/acceptor" evidence="15">
    <location>
        <position position="379"/>
    </location>
</feature>
<evidence type="ECO:0000256" key="14">
    <source>
        <dbReference type="ARBA" id="ARBA00069039"/>
    </source>
</evidence>
<dbReference type="GO" id="GO:0004181">
    <property type="term" value="F:metallocarboxypeptidase activity"/>
    <property type="evidence" value="ECO:0007669"/>
    <property type="project" value="InterPro"/>
</dbReference>
<gene>
    <name evidence="19" type="primary">LOC115875265</name>
</gene>
<evidence type="ECO:0000256" key="5">
    <source>
        <dbReference type="ARBA" id="ARBA00022645"/>
    </source>
</evidence>
<keyword evidence="18" id="KW-1185">Reference proteome</keyword>
<dbReference type="GO" id="GO:0008270">
    <property type="term" value="F:zinc ion binding"/>
    <property type="evidence" value="ECO:0007669"/>
    <property type="project" value="InterPro"/>
</dbReference>
<comment type="similarity">
    <text evidence="3 15">Belongs to the peptidase M14 family.</text>
</comment>
<dbReference type="Proteomes" id="UP000504635">
    <property type="component" value="Unplaced"/>
</dbReference>
<dbReference type="GeneID" id="115875265"/>
<dbReference type="InterPro" id="IPR000834">
    <property type="entry name" value="Peptidase_M14"/>
</dbReference>
<protein>
    <recommendedName>
        <fullName evidence="14">Zinc carboxypeptidase A 1</fullName>
    </recommendedName>
</protein>
<keyword evidence="7" id="KW-0479">Metal-binding</keyword>
<dbReference type="KEGG" id="soy:115875265"/>
<dbReference type="InterPro" id="IPR057247">
    <property type="entry name" value="CARBOXYPEPT_ZN_2"/>
</dbReference>
<evidence type="ECO:0000256" key="4">
    <source>
        <dbReference type="ARBA" id="ARBA00022525"/>
    </source>
</evidence>
<dbReference type="FunFam" id="3.40.630.10:FF:000040">
    <property type="entry name" value="zinc carboxypeptidase"/>
    <property type="match status" value="2"/>
</dbReference>
<evidence type="ECO:0000256" key="12">
    <source>
        <dbReference type="ARBA" id="ARBA00023157"/>
    </source>
</evidence>
<name>A0A6J2X5U1_SITOR</name>
<reference evidence="19" key="1">
    <citation type="submission" date="2025-08" db="UniProtKB">
        <authorList>
            <consortium name="RefSeq"/>
        </authorList>
    </citation>
    <scope>IDENTIFICATION</scope>
    <source>
        <tissue evidence="19">Gonads</tissue>
    </source>
</reference>
<dbReference type="SUPFAM" id="SSF53187">
    <property type="entry name" value="Zn-dependent exopeptidases"/>
    <property type="match status" value="2"/>
</dbReference>
<evidence type="ECO:0000256" key="10">
    <source>
        <dbReference type="ARBA" id="ARBA00022833"/>
    </source>
</evidence>
<keyword evidence="9" id="KW-0378">Hydrolase</keyword>
<dbReference type="Pfam" id="PF02244">
    <property type="entry name" value="Propep_M14"/>
    <property type="match status" value="2"/>
</dbReference>